<dbReference type="AlphaFoldDB" id="A0A9P8LED6"/>
<gene>
    <name evidence="2" type="ORF">GP486_002880</name>
</gene>
<protein>
    <submittedName>
        <fullName evidence="2">Uncharacterized protein</fullName>
    </submittedName>
</protein>
<dbReference type="EMBL" id="JAGHQM010000352">
    <property type="protein sequence ID" value="KAH0562428.1"/>
    <property type="molecule type" value="Genomic_DNA"/>
</dbReference>
<keyword evidence="3" id="KW-1185">Reference proteome</keyword>
<dbReference type="Proteomes" id="UP000750711">
    <property type="component" value="Unassembled WGS sequence"/>
</dbReference>
<accession>A0A9P8LED6</accession>
<feature type="compositionally biased region" description="Basic and acidic residues" evidence="1">
    <location>
        <begin position="154"/>
        <end position="164"/>
    </location>
</feature>
<comment type="caution">
    <text evidence="2">The sequence shown here is derived from an EMBL/GenBank/DDBJ whole genome shotgun (WGS) entry which is preliminary data.</text>
</comment>
<evidence type="ECO:0000256" key="1">
    <source>
        <dbReference type="SAM" id="MobiDB-lite"/>
    </source>
</evidence>
<evidence type="ECO:0000313" key="3">
    <source>
        <dbReference type="Proteomes" id="UP000750711"/>
    </source>
</evidence>
<feature type="region of interest" description="Disordered" evidence="1">
    <location>
        <begin position="147"/>
        <end position="171"/>
    </location>
</feature>
<name>A0A9P8LED6_9PEZI</name>
<proteinExistence type="predicted"/>
<organism evidence="2 3">
    <name type="scientific">Trichoglossum hirsutum</name>
    <dbReference type="NCBI Taxonomy" id="265104"/>
    <lineage>
        <taxon>Eukaryota</taxon>
        <taxon>Fungi</taxon>
        <taxon>Dikarya</taxon>
        <taxon>Ascomycota</taxon>
        <taxon>Pezizomycotina</taxon>
        <taxon>Geoglossomycetes</taxon>
        <taxon>Geoglossales</taxon>
        <taxon>Geoglossaceae</taxon>
        <taxon>Trichoglossum</taxon>
    </lineage>
</organism>
<sequence length="305" mass="34483">MPPTPAECLAFWNEQRAKPISALAGMGKAIREKWPAYADRMVYYEWSQERADNAYARDTAPTKPEDLKKMIATMNYNNDTDRGKLVTAMEQNVVPWLPVGRHQNGGIYRIVAGAYGLQPDQPNPKTDRMLVSTNVLGVNTNVQPRIPLRSRKANFSEESTKSNESDDSENGGFVFHQIGTLEYWGGEVENFQSLEDAANGPWLNTKFCAVVRFGRNGAANGIYIIYDFYPEDEDGERNWKNTSDGWGILREDRTQQQFSIAKLADTITELRFGRTFNLTEVLDYPVEIVRAVKTPEDAIIRVTIA</sequence>
<reference evidence="2" key="1">
    <citation type="submission" date="2021-03" db="EMBL/GenBank/DDBJ databases">
        <title>Comparative genomics and phylogenomic investigation of the class Geoglossomycetes provide insights into ecological specialization and systematics.</title>
        <authorList>
            <person name="Melie T."/>
            <person name="Pirro S."/>
            <person name="Miller A.N."/>
            <person name="Quandt A."/>
        </authorList>
    </citation>
    <scope>NUCLEOTIDE SEQUENCE</scope>
    <source>
        <strain evidence="2">CAQ_001_2017</strain>
    </source>
</reference>
<evidence type="ECO:0000313" key="2">
    <source>
        <dbReference type="EMBL" id="KAH0562428.1"/>
    </source>
</evidence>